<dbReference type="OrthoDB" id="9793014at2"/>
<dbReference type="InterPro" id="IPR023198">
    <property type="entry name" value="PGP-like_dom2"/>
</dbReference>
<dbReference type="InterPro" id="IPR006439">
    <property type="entry name" value="HAD-SF_hydro_IA"/>
</dbReference>
<dbReference type="InterPro" id="IPR036412">
    <property type="entry name" value="HAD-like_sf"/>
</dbReference>
<comment type="caution">
    <text evidence="1">The sequence shown here is derived from an EMBL/GenBank/DDBJ whole genome shotgun (WGS) entry which is preliminary data.</text>
</comment>
<accession>A0A418SV90</accession>
<dbReference type="Gene3D" id="1.10.150.240">
    <property type="entry name" value="Putative phosphatase, domain 2"/>
    <property type="match status" value="1"/>
</dbReference>
<dbReference type="Proteomes" id="UP000284202">
    <property type="component" value="Unassembled WGS sequence"/>
</dbReference>
<dbReference type="SUPFAM" id="SSF56784">
    <property type="entry name" value="HAD-like"/>
    <property type="match status" value="1"/>
</dbReference>
<dbReference type="SFLD" id="SFLDS00003">
    <property type="entry name" value="Haloacid_Dehalogenase"/>
    <property type="match status" value="1"/>
</dbReference>
<dbReference type="EMBL" id="QZCG01000007">
    <property type="protein sequence ID" value="RJE84873.1"/>
    <property type="molecule type" value="Genomic_DNA"/>
</dbReference>
<evidence type="ECO:0000313" key="1">
    <source>
        <dbReference type="EMBL" id="RJE84873.1"/>
    </source>
</evidence>
<dbReference type="GO" id="GO:0005829">
    <property type="term" value="C:cytosol"/>
    <property type="evidence" value="ECO:0007669"/>
    <property type="project" value="TreeGrafter"/>
</dbReference>
<dbReference type="InterPro" id="IPR041492">
    <property type="entry name" value="HAD_2"/>
</dbReference>
<dbReference type="Gene3D" id="3.40.50.1000">
    <property type="entry name" value="HAD superfamily/HAD-like"/>
    <property type="match status" value="1"/>
</dbReference>
<dbReference type="InterPro" id="IPR023214">
    <property type="entry name" value="HAD_sf"/>
</dbReference>
<dbReference type="GO" id="GO:0006281">
    <property type="term" value="P:DNA repair"/>
    <property type="evidence" value="ECO:0007669"/>
    <property type="project" value="TreeGrafter"/>
</dbReference>
<dbReference type="NCBIfam" id="TIGR01549">
    <property type="entry name" value="HAD-SF-IA-v1"/>
    <property type="match status" value="1"/>
</dbReference>
<reference evidence="2" key="1">
    <citation type="submission" date="2018-09" db="EMBL/GenBank/DDBJ databases">
        <title>Acidovorax cavernicola nov. sp. isolated from Gruta de las Maravillas (Aracena, Spain).</title>
        <authorList>
            <person name="Jurado V."/>
            <person name="Gutierrez-Patricio S."/>
            <person name="Gonzalez-Pimentel J.L."/>
            <person name="Miller A.Z."/>
            <person name="Laiz L."/>
            <person name="Saiz-Jimenez C."/>
        </authorList>
    </citation>
    <scope>NUCLEOTIDE SEQUENCE [LARGE SCALE GENOMIC DNA]</scope>
    <source>
        <strain evidence="2">1011MAR3C25</strain>
    </source>
</reference>
<dbReference type="GO" id="GO:0008967">
    <property type="term" value="F:phosphoglycolate phosphatase activity"/>
    <property type="evidence" value="ECO:0007669"/>
    <property type="project" value="TreeGrafter"/>
</dbReference>
<dbReference type="PANTHER" id="PTHR43434">
    <property type="entry name" value="PHOSPHOGLYCOLATE PHOSPHATASE"/>
    <property type="match status" value="1"/>
</dbReference>
<sequence>MRLVIFDVDGTLVDSQQVIHLGMTAAFEAVGLPVLPKEQVLTTVGLSLPVAMARLAPHADTSVHGLLVEAYKDAFTAARIKEFAPLYPGALECIEALSARDDLLLAIATGKGRRGLLPMLDTYGLHGRFFSLQTADDHPSKPHPSMLHRAMSEAGVESERAVMIGDTTYDIEMAVAAGIPAIGVAWGYHPVEALQNAGAAQVVQDFSALSAAIEDWAV</sequence>
<keyword evidence="1" id="KW-0378">Hydrolase</keyword>
<dbReference type="RefSeq" id="WP_119748870.1">
    <property type="nucleotide sequence ID" value="NZ_QZCG01000007.1"/>
</dbReference>
<organism evidence="1 2">
    <name type="scientific">Paracoccus onubensis</name>
    <dbReference type="NCBI Taxonomy" id="1675788"/>
    <lineage>
        <taxon>Bacteria</taxon>
        <taxon>Pseudomonadati</taxon>
        <taxon>Pseudomonadota</taxon>
        <taxon>Alphaproteobacteria</taxon>
        <taxon>Rhodobacterales</taxon>
        <taxon>Paracoccaceae</taxon>
        <taxon>Paracoccus</taxon>
    </lineage>
</organism>
<proteinExistence type="predicted"/>
<name>A0A418SV90_9RHOB</name>
<dbReference type="AlphaFoldDB" id="A0A418SV90"/>
<dbReference type="SFLD" id="SFLDG01135">
    <property type="entry name" value="C1.5.6:_HAD__Beta-PGM__Phospha"/>
    <property type="match status" value="1"/>
</dbReference>
<keyword evidence="2" id="KW-1185">Reference proteome</keyword>
<dbReference type="InterPro" id="IPR050155">
    <property type="entry name" value="HAD-like_hydrolase_sf"/>
</dbReference>
<dbReference type="SFLD" id="SFLDG01129">
    <property type="entry name" value="C1.5:_HAD__Beta-PGM__Phosphata"/>
    <property type="match status" value="1"/>
</dbReference>
<dbReference type="NCBIfam" id="TIGR01509">
    <property type="entry name" value="HAD-SF-IA-v3"/>
    <property type="match status" value="1"/>
</dbReference>
<protein>
    <submittedName>
        <fullName evidence="1">HAD family hydrolase</fullName>
    </submittedName>
</protein>
<evidence type="ECO:0000313" key="2">
    <source>
        <dbReference type="Proteomes" id="UP000284202"/>
    </source>
</evidence>
<dbReference type="Pfam" id="PF13419">
    <property type="entry name" value="HAD_2"/>
    <property type="match status" value="1"/>
</dbReference>
<gene>
    <name evidence="1" type="ORF">D3P04_11195</name>
</gene>
<dbReference type="PANTHER" id="PTHR43434:SF24">
    <property type="entry name" value="HYDROLASE-RELATED"/>
    <property type="match status" value="1"/>
</dbReference>